<gene>
    <name evidence="1" type="ORF">KEG57_15870</name>
</gene>
<dbReference type="AlphaFoldDB" id="A0A9X4ATB0"/>
<accession>A0A9X4ATB0</accession>
<proteinExistence type="predicted"/>
<dbReference type="RefSeq" id="WP_272418782.1">
    <property type="nucleotide sequence ID" value="NZ_JAGTJJ010000006.1"/>
</dbReference>
<keyword evidence="2" id="KW-1185">Reference proteome</keyword>
<dbReference type="Pfam" id="PF18977">
    <property type="entry name" value="DUF5713"/>
    <property type="match status" value="1"/>
</dbReference>
<sequence length="111" mass="12708">MTIENQTVAQRKFLASMIEDDYYPKHLVEKGQWLLAALAERIEKEAPKGSAVYALTHATTEAFNELQEEFYEAESEIETVAREAIAEDIGFILDAYGYEFDIEEAIAPRDW</sequence>
<dbReference type="Proteomes" id="UP001151081">
    <property type="component" value="Unassembled WGS sequence"/>
</dbReference>
<dbReference type="EMBL" id="JAGTJJ010000006">
    <property type="protein sequence ID" value="MDC3981995.1"/>
    <property type="molecule type" value="Genomic_DNA"/>
</dbReference>
<organism evidence="1 2">
    <name type="scientific">Polyangium jinanense</name>
    <dbReference type="NCBI Taxonomy" id="2829994"/>
    <lineage>
        <taxon>Bacteria</taxon>
        <taxon>Pseudomonadati</taxon>
        <taxon>Myxococcota</taxon>
        <taxon>Polyangia</taxon>
        <taxon>Polyangiales</taxon>
        <taxon>Polyangiaceae</taxon>
        <taxon>Polyangium</taxon>
    </lineage>
</organism>
<dbReference type="InterPro" id="IPR043767">
    <property type="entry name" value="DUF5713"/>
</dbReference>
<name>A0A9X4ATB0_9BACT</name>
<protein>
    <submittedName>
        <fullName evidence="1">Uncharacterized protein</fullName>
    </submittedName>
</protein>
<comment type="caution">
    <text evidence="1">The sequence shown here is derived from an EMBL/GenBank/DDBJ whole genome shotgun (WGS) entry which is preliminary data.</text>
</comment>
<reference evidence="1 2" key="1">
    <citation type="submission" date="2021-04" db="EMBL/GenBank/DDBJ databases">
        <title>Genome analysis of Polyangium sp.</title>
        <authorList>
            <person name="Li Y."/>
            <person name="Wang J."/>
        </authorList>
    </citation>
    <scope>NUCLEOTIDE SEQUENCE [LARGE SCALE GENOMIC DNA]</scope>
    <source>
        <strain evidence="1 2">SDU14</strain>
    </source>
</reference>
<evidence type="ECO:0000313" key="2">
    <source>
        <dbReference type="Proteomes" id="UP001151081"/>
    </source>
</evidence>
<evidence type="ECO:0000313" key="1">
    <source>
        <dbReference type="EMBL" id="MDC3981995.1"/>
    </source>
</evidence>